<dbReference type="OrthoDB" id="3258331at2"/>
<name>A0A1D8B2R7_9ACTO</name>
<feature type="transmembrane region" description="Helical" evidence="6">
    <location>
        <begin position="126"/>
        <end position="147"/>
    </location>
</feature>
<keyword evidence="2 6" id="KW-0812">Transmembrane</keyword>
<proteinExistence type="predicted"/>
<organism evidence="8 9">
    <name type="scientific">Pauljensenia hongkongensis</name>
    <dbReference type="NCBI Taxonomy" id="178339"/>
    <lineage>
        <taxon>Bacteria</taxon>
        <taxon>Bacillati</taxon>
        <taxon>Actinomycetota</taxon>
        <taxon>Actinomycetes</taxon>
        <taxon>Actinomycetales</taxon>
        <taxon>Actinomycetaceae</taxon>
        <taxon>Pauljensenia</taxon>
    </lineage>
</organism>
<evidence type="ECO:0000256" key="4">
    <source>
        <dbReference type="ARBA" id="ARBA00023136"/>
    </source>
</evidence>
<evidence type="ECO:0000313" key="8">
    <source>
        <dbReference type="EMBL" id="AOS47399.1"/>
    </source>
</evidence>
<evidence type="ECO:0000256" key="6">
    <source>
        <dbReference type="SAM" id="Phobius"/>
    </source>
</evidence>
<dbReference type="InterPro" id="IPR007829">
    <property type="entry name" value="TM2"/>
</dbReference>
<dbReference type="STRING" id="178339.BH719_05610"/>
<feature type="compositionally biased region" description="Pro residues" evidence="5">
    <location>
        <begin position="1"/>
        <end position="18"/>
    </location>
</feature>
<dbReference type="Proteomes" id="UP000095214">
    <property type="component" value="Chromosome"/>
</dbReference>
<evidence type="ECO:0000256" key="5">
    <source>
        <dbReference type="SAM" id="MobiDB-lite"/>
    </source>
</evidence>
<gene>
    <name evidence="8" type="ORF">BH719_05610</name>
</gene>
<evidence type="ECO:0000256" key="2">
    <source>
        <dbReference type="ARBA" id="ARBA00022692"/>
    </source>
</evidence>
<dbReference type="KEGG" id="phon:BH719_05610"/>
<evidence type="ECO:0000259" key="7">
    <source>
        <dbReference type="Pfam" id="PF05154"/>
    </source>
</evidence>
<sequence>MTTPDPQAPASPSDPPVVEPYAPDGGSSSSAGGPGAPPQGGTMNPYAVPYMSPQGGATDPYASPQAGAADPCTEPDAQYRAAGQGYRAPAPAKSYASALLLHLFLSGVGAGDFYMGFKKTAFGKLVLNIAGIGMIVASIVMVGMIIADPSFGPYNAKLPTLDQVRALEGAYRLFHVGCWALGLLVVWALISVIMVAARVGMYRADAKGVPLS</sequence>
<keyword evidence="3 6" id="KW-1133">Transmembrane helix</keyword>
<dbReference type="AlphaFoldDB" id="A0A1D8B2R7"/>
<evidence type="ECO:0000256" key="3">
    <source>
        <dbReference type="ARBA" id="ARBA00022989"/>
    </source>
</evidence>
<feature type="domain" description="TM2" evidence="7">
    <location>
        <begin position="92"/>
        <end position="137"/>
    </location>
</feature>
<dbReference type="RefSeq" id="WP_034255287.1">
    <property type="nucleotide sequence ID" value="NZ_CP017298.1"/>
</dbReference>
<accession>A0A1D8B2R7</accession>
<comment type="subcellular location">
    <subcellularLocation>
        <location evidence="1">Membrane</location>
        <topology evidence="1">Multi-pass membrane protein</topology>
    </subcellularLocation>
</comment>
<dbReference type="GO" id="GO:0016020">
    <property type="term" value="C:membrane"/>
    <property type="evidence" value="ECO:0007669"/>
    <property type="project" value="UniProtKB-SubCell"/>
</dbReference>
<feature type="compositionally biased region" description="Low complexity" evidence="5">
    <location>
        <begin position="19"/>
        <end position="31"/>
    </location>
</feature>
<evidence type="ECO:0000313" key="9">
    <source>
        <dbReference type="Proteomes" id="UP000095214"/>
    </source>
</evidence>
<feature type="region of interest" description="Disordered" evidence="5">
    <location>
        <begin position="1"/>
        <end position="50"/>
    </location>
</feature>
<keyword evidence="9" id="KW-1185">Reference proteome</keyword>
<keyword evidence="4 6" id="KW-0472">Membrane</keyword>
<dbReference type="Pfam" id="PF05154">
    <property type="entry name" value="TM2"/>
    <property type="match status" value="1"/>
</dbReference>
<feature type="transmembrane region" description="Helical" evidence="6">
    <location>
        <begin position="173"/>
        <end position="197"/>
    </location>
</feature>
<reference evidence="8 9" key="1">
    <citation type="submission" date="2016-09" db="EMBL/GenBank/DDBJ databases">
        <title>Complete genome sequence of Actinomyces hongkongensis HKU8.</title>
        <authorList>
            <person name="Gao Y.-X."/>
            <person name="Zhou Y.-Y."/>
            <person name="Xie Y."/>
            <person name="Wang M."/>
            <person name="Wang S.-J."/>
            <person name="Shen S.-G."/>
        </authorList>
    </citation>
    <scope>NUCLEOTIDE SEQUENCE [LARGE SCALE GENOMIC DNA]</scope>
    <source>
        <strain evidence="8 9">HKU8</strain>
    </source>
</reference>
<protein>
    <recommendedName>
        <fullName evidence="7">TM2 domain-containing protein</fullName>
    </recommendedName>
</protein>
<dbReference type="EMBL" id="CP017298">
    <property type="protein sequence ID" value="AOS47399.1"/>
    <property type="molecule type" value="Genomic_DNA"/>
</dbReference>
<evidence type="ECO:0000256" key="1">
    <source>
        <dbReference type="ARBA" id="ARBA00004141"/>
    </source>
</evidence>